<reference evidence="1" key="1">
    <citation type="journal article" date="2022" name="bioRxiv">
        <title>Sequencing and chromosome-scale assembly of the giantPleurodeles waltlgenome.</title>
        <authorList>
            <person name="Brown T."/>
            <person name="Elewa A."/>
            <person name="Iarovenko S."/>
            <person name="Subramanian E."/>
            <person name="Araus A.J."/>
            <person name="Petzold A."/>
            <person name="Susuki M."/>
            <person name="Suzuki K.-i.T."/>
            <person name="Hayashi T."/>
            <person name="Toyoda A."/>
            <person name="Oliveira C."/>
            <person name="Osipova E."/>
            <person name="Leigh N.D."/>
            <person name="Simon A."/>
            <person name="Yun M.H."/>
        </authorList>
    </citation>
    <scope>NUCLEOTIDE SEQUENCE</scope>
    <source>
        <strain evidence="1">20211129_DDA</strain>
        <tissue evidence="1">Liver</tissue>
    </source>
</reference>
<proteinExistence type="predicted"/>
<dbReference type="EMBL" id="JANPWB010000001">
    <property type="protein sequence ID" value="KAJ1216850.1"/>
    <property type="molecule type" value="Genomic_DNA"/>
</dbReference>
<accession>A0AAV7WVP9</accession>
<comment type="caution">
    <text evidence="1">The sequence shown here is derived from an EMBL/GenBank/DDBJ whole genome shotgun (WGS) entry which is preliminary data.</text>
</comment>
<evidence type="ECO:0000313" key="2">
    <source>
        <dbReference type="Proteomes" id="UP001066276"/>
    </source>
</evidence>
<sequence>MRRRGGAQQRSTPQTMLYKDLFGTVDMTDQYGNKPEEHKPAINTVTTIAQVVRELEWSPVQVEQTETVDPPELSGGSPACAKPNILPIIKGSSSLTDQELGALSEQFLINLEEQINRTLSLTTTVKAPTATKHYEKEEAGGGPSTSTTPECPTNAQELAAIGASQDSMARALLCQSNKMELQVDIFQLQATYLLEIRTKVTNMENLLATTMMGALMFILSNHQKTL</sequence>
<gene>
    <name evidence="1" type="ORF">NDU88_004449</name>
</gene>
<protein>
    <submittedName>
        <fullName evidence="1">Uncharacterized protein</fullName>
    </submittedName>
</protein>
<dbReference type="AlphaFoldDB" id="A0AAV7WVP9"/>
<dbReference type="Proteomes" id="UP001066276">
    <property type="component" value="Chromosome 1_1"/>
</dbReference>
<keyword evidence="2" id="KW-1185">Reference proteome</keyword>
<evidence type="ECO:0000313" key="1">
    <source>
        <dbReference type="EMBL" id="KAJ1216850.1"/>
    </source>
</evidence>
<name>A0AAV7WVP9_PLEWA</name>
<organism evidence="1 2">
    <name type="scientific">Pleurodeles waltl</name>
    <name type="common">Iberian ribbed newt</name>
    <dbReference type="NCBI Taxonomy" id="8319"/>
    <lineage>
        <taxon>Eukaryota</taxon>
        <taxon>Metazoa</taxon>
        <taxon>Chordata</taxon>
        <taxon>Craniata</taxon>
        <taxon>Vertebrata</taxon>
        <taxon>Euteleostomi</taxon>
        <taxon>Amphibia</taxon>
        <taxon>Batrachia</taxon>
        <taxon>Caudata</taxon>
        <taxon>Salamandroidea</taxon>
        <taxon>Salamandridae</taxon>
        <taxon>Pleurodelinae</taxon>
        <taxon>Pleurodeles</taxon>
    </lineage>
</organism>